<dbReference type="AlphaFoldDB" id="A0A2A6E4B0"/>
<evidence type="ECO:0000259" key="1">
    <source>
        <dbReference type="Pfam" id="PF07883"/>
    </source>
</evidence>
<dbReference type="InterPro" id="IPR025499">
    <property type="entry name" value="KdgF"/>
</dbReference>
<dbReference type="InterPro" id="IPR014710">
    <property type="entry name" value="RmlC-like_jellyroll"/>
</dbReference>
<dbReference type="PANTHER" id="PTHR40112:SF1">
    <property type="entry name" value="H2HPP ISOMERASE"/>
    <property type="match status" value="1"/>
</dbReference>
<dbReference type="PANTHER" id="PTHR40112">
    <property type="entry name" value="H2HPP ISOMERASE"/>
    <property type="match status" value="1"/>
</dbReference>
<dbReference type="InterPro" id="IPR013096">
    <property type="entry name" value="Cupin_2"/>
</dbReference>
<evidence type="ECO:0000313" key="3">
    <source>
        <dbReference type="Proteomes" id="UP000243688"/>
    </source>
</evidence>
<dbReference type="Pfam" id="PF07883">
    <property type="entry name" value="Cupin_2"/>
    <property type="match status" value="1"/>
</dbReference>
<evidence type="ECO:0000313" key="2">
    <source>
        <dbReference type="EMBL" id="PDO11752.1"/>
    </source>
</evidence>
<proteinExistence type="predicted"/>
<dbReference type="Gene3D" id="2.60.120.10">
    <property type="entry name" value="Jelly Rolls"/>
    <property type="match status" value="1"/>
</dbReference>
<dbReference type="InterPro" id="IPR011051">
    <property type="entry name" value="RmlC_Cupin_sf"/>
</dbReference>
<protein>
    <submittedName>
        <fullName evidence="2">Cupin</fullName>
    </submittedName>
</protein>
<comment type="caution">
    <text evidence="2">The sequence shown here is derived from an EMBL/GenBank/DDBJ whole genome shotgun (WGS) entry which is preliminary data.</text>
</comment>
<dbReference type="CDD" id="cd02238">
    <property type="entry name" value="cupin_KdgF"/>
    <property type="match status" value="1"/>
</dbReference>
<gene>
    <name evidence="2" type="ORF">BLM47_01245</name>
</gene>
<dbReference type="Proteomes" id="UP000243688">
    <property type="component" value="Unassembled WGS sequence"/>
</dbReference>
<dbReference type="InterPro" id="IPR052535">
    <property type="entry name" value="Bacilysin_H2HPP_isomerase"/>
</dbReference>
<dbReference type="EMBL" id="MOXJ01000001">
    <property type="protein sequence ID" value="PDO11752.1"/>
    <property type="molecule type" value="Genomic_DNA"/>
</dbReference>
<feature type="domain" description="Cupin type-2" evidence="1">
    <location>
        <begin position="29"/>
        <end position="89"/>
    </location>
</feature>
<dbReference type="SUPFAM" id="SSF51182">
    <property type="entry name" value="RmlC-like cupins"/>
    <property type="match status" value="1"/>
</dbReference>
<sequence length="106" mass="11388">MGNLGEWVDAGPGVRRKILSVGRGVMNMVVEFAEGAVGAEHAHPQEQLTYVLEGEFEFRVDGRTLVVRKGDSLYIPSGATHGVRALSAGVLLDTFAPVREDLLGHC</sequence>
<accession>A0A2A6E4B0</accession>
<reference evidence="2 3" key="1">
    <citation type="submission" date="2016-12" db="EMBL/GenBank/DDBJ databases">
        <title>Candidatus Reconcilibacillus cellulovorans genome.</title>
        <authorList>
            <person name="Kolinko S."/>
            <person name="Wu Y.-W."/>
            <person name="Tachea F."/>
            <person name="Denzel E."/>
            <person name="Hiras J."/>
            <person name="Baecker N."/>
            <person name="Chan L.J."/>
            <person name="Eichorst S.A."/>
            <person name="Frey D."/>
            <person name="Adams P.D."/>
            <person name="Pray T."/>
            <person name="Tanjore D."/>
            <person name="Petzold C.J."/>
            <person name="Gladden J.M."/>
            <person name="Simmons B.A."/>
            <person name="Singer S.W."/>
        </authorList>
    </citation>
    <scope>NUCLEOTIDE SEQUENCE [LARGE SCALE GENOMIC DNA]</scope>
    <source>
        <strain evidence="2">JTherm</strain>
    </source>
</reference>
<dbReference type="PIRSF" id="PIRSF029883">
    <property type="entry name" value="KdgF"/>
    <property type="match status" value="1"/>
</dbReference>
<organism evidence="2 3">
    <name type="scientific">Candidatus Reconcilbacillus cellulovorans</name>
    <dbReference type="NCBI Taxonomy" id="1906605"/>
    <lineage>
        <taxon>Bacteria</taxon>
        <taxon>Bacillati</taxon>
        <taxon>Bacillota</taxon>
        <taxon>Bacilli</taxon>
        <taxon>Bacillales</taxon>
        <taxon>Paenibacillaceae</taxon>
        <taxon>Candidatus Reconcilbacillus</taxon>
    </lineage>
</organism>
<name>A0A2A6E4B0_9BACL</name>